<sequence>MSVLNKRNMSQGSTDLSPSQLQAHKRQNTRHFSPQNVGSTMDQGQGLIPDSLQGKIAAILNVDNNQPSDKSFGLFSSLHYGGVTSTPNPSQPAYITPMNNQQSAGNTTPTSLSSPQPAQPAQSTQPLPQGISDNDILRIAVAVKSIMAGEFREVVTYLASCIETLSDENKKLQRQVDDLEMYSRRSCIRVFGVDESHTNTDDVIMEVASKINVPLERKDLVVSHRVGKSTGPKPRAIIARINNYEIRHRLIRESKKLRHITGMETISINQELTKQRAKLAYECRELVRKKKRFSLLTIVTVNTSSSA</sequence>
<evidence type="ECO:0000313" key="3">
    <source>
        <dbReference type="Proteomes" id="UP001186944"/>
    </source>
</evidence>
<feature type="compositionally biased region" description="Polar residues" evidence="1">
    <location>
        <begin position="30"/>
        <end position="43"/>
    </location>
</feature>
<dbReference type="Proteomes" id="UP001186944">
    <property type="component" value="Unassembled WGS sequence"/>
</dbReference>
<name>A0AA88XKE0_PINIB</name>
<feature type="compositionally biased region" description="Polar residues" evidence="1">
    <location>
        <begin position="86"/>
        <end position="106"/>
    </location>
</feature>
<evidence type="ECO:0000313" key="2">
    <source>
        <dbReference type="EMBL" id="KAK3086912.1"/>
    </source>
</evidence>
<comment type="caution">
    <text evidence="2">The sequence shown here is derived from an EMBL/GenBank/DDBJ whole genome shotgun (WGS) entry which is preliminary data.</text>
</comment>
<protein>
    <submittedName>
        <fullName evidence="2">Uncharacterized protein</fullName>
    </submittedName>
</protein>
<feature type="compositionally biased region" description="Low complexity" evidence="1">
    <location>
        <begin position="107"/>
        <end position="129"/>
    </location>
</feature>
<dbReference type="EMBL" id="VSWD01000012">
    <property type="protein sequence ID" value="KAK3086912.1"/>
    <property type="molecule type" value="Genomic_DNA"/>
</dbReference>
<feature type="region of interest" description="Disordered" evidence="1">
    <location>
        <begin position="86"/>
        <end position="130"/>
    </location>
</feature>
<feature type="region of interest" description="Disordered" evidence="1">
    <location>
        <begin position="1"/>
        <end position="48"/>
    </location>
</feature>
<keyword evidence="3" id="KW-1185">Reference proteome</keyword>
<dbReference type="AlphaFoldDB" id="A0AA88XKE0"/>
<evidence type="ECO:0000256" key="1">
    <source>
        <dbReference type="SAM" id="MobiDB-lite"/>
    </source>
</evidence>
<organism evidence="2 3">
    <name type="scientific">Pinctada imbricata</name>
    <name type="common">Atlantic pearl-oyster</name>
    <name type="synonym">Pinctada martensii</name>
    <dbReference type="NCBI Taxonomy" id="66713"/>
    <lineage>
        <taxon>Eukaryota</taxon>
        <taxon>Metazoa</taxon>
        <taxon>Spiralia</taxon>
        <taxon>Lophotrochozoa</taxon>
        <taxon>Mollusca</taxon>
        <taxon>Bivalvia</taxon>
        <taxon>Autobranchia</taxon>
        <taxon>Pteriomorphia</taxon>
        <taxon>Pterioida</taxon>
        <taxon>Pterioidea</taxon>
        <taxon>Pteriidae</taxon>
        <taxon>Pinctada</taxon>
    </lineage>
</organism>
<gene>
    <name evidence="2" type="ORF">FSP39_025341</name>
</gene>
<dbReference type="Gene3D" id="3.30.70.1820">
    <property type="entry name" value="L1 transposable element, RRM domain"/>
    <property type="match status" value="1"/>
</dbReference>
<feature type="compositionally biased region" description="Polar residues" evidence="1">
    <location>
        <begin position="1"/>
        <end position="22"/>
    </location>
</feature>
<reference evidence="2" key="1">
    <citation type="submission" date="2019-08" db="EMBL/GenBank/DDBJ databases">
        <title>The improved chromosome-level genome for the pearl oyster Pinctada fucata martensii using PacBio sequencing and Hi-C.</title>
        <authorList>
            <person name="Zheng Z."/>
        </authorList>
    </citation>
    <scope>NUCLEOTIDE SEQUENCE</scope>
    <source>
        <strain evidence="2">ZZ-2019</strain>
        <tissue evidence="2">Adductor muscle</tissue>
    </source>
</reference>
<proteinExistence type="predicted"/>
<accession>A0AA88XKE0</accession>